<evidence type="ECO:0000256" key="1">
    <source>
        <dbReference type="ARBA" id="ARBA00004370"/>
    </source>
</evidence>
<feature type="signal peptide" evidence="4">
    <location>
        <begin position="1"/>
        <end position="22"/>
    </location>
</feature>
<dbReference type="Pfam" id="PF16998">
    <property type="entry name" value="17kDa_Anti_2"/>
    <property type="match status" value="1"/>
</dbReference>
<keyword evidence="7" id="KW-1185">Reference proteome</keyword>
<dbReference type="STRING" id="51670.SAMN04488557_4204"/>
<dbReference type="InterPro" id="IPR016364">
    <property type="entry name" value="Surface_antigen_Rickettsia"/>
</dbReference>
<dbReference type="GO" id="GO:0016020">
    <property type="term" value="C:membrane"/>
    <property type="evidence" value="ECO:0007669"/>
    <property type="project" value="UniProtKB-SubCell"/>
</dbReference>
<gene>
    <name evidence="6" type="ORF">SAMN04488557_4204</name>
</gene>
<dbReference type="AlphaFoldDB" id="A0A1I7NWY3"/>
<feature type="region of interest" description="Disordered" evidence="3">
    <location>
        <begin position="95"/>
        <end position="116"/>
    </location>
</feature>
<keyword evidence="4" id="KW-0732">Signal</keyword>
<keyword evidence="2" id="KW-0472">Membrane</keyword>
<evidence type="ECO:0000313" key="6">
    <source>
        <dbReference type="EMBL" id="SFV39177.1"/>
    </source>
</evidence>
<sequence>MGFTMRTARLSLPLLAATLLCACSNGQGGVDNTGTGLVLGSIAGGVLGNSIGKGEGGKVAATIGGAVIGGIVGSQIGKSLDERDRRLAQEAEYDALERGQSGNPRQWRDPDTGHYGEIVPSKPYKRGVADCRDYTHTVYIDGRPQKMHGTACRSSDGTWQNVG</sequence>
<dbReference type="PROSITE" id="PS51257">
    <property type="entry name" value="PROKAR_LIPOPROTEIN"/>
    <property type="match status" value="1"/>
</dbReference>
<dbReference type="PANTHER" id="PTHR35603:SF2">
    <property type="entry name" value="OUTER MEMBRANE LIPOPROTEIN"/>
    <property type="match status" value="1"/>
</dbReference>
<proteinExistence type="predicted"/>
<comment type="subcellular location">
    <subcellularLocation>
        <location evidence="1">Membrane</location>
    </subcellularLocation>
</comment>
<feature type="chain" id="PRO_5011436873" evidence="4">
    <location>
        <begin position="23"/>
        <end position="163"/>
    </location>
</feature>
<organism evidence="6 7">
    <name type="scientific">Hyphomicrobium facile</name>
    <dbReference type="NCBI Taxonomy" id="51670"/>
    <lineage>
        <taxon>Bacteria</taxon>
        <taxon>Pseudomonadati</taxon>
        <taxon>Pseudomonadota</taxon>
        <taxon>Alphaproteobacteria</taxon>
        <taxon>Hyphomicrobiales</taxon>
        <taxon>Hyphomicrobiaceae</taxon>
        <taxon>Hyphomicrobium</taxon>
    </lineage>
</organism>
<name>A0A1I7NWY3_9HYPH</name>
<evidence type="ECO:0000256" key="3">
    <source>
        <dbReference type="SAM" id="MobiDB-lite"/>
    </source>
</evidence>
<evidence type="ECO:0000256" key="4">
    <source>
        <dbReference type="SAM" id="SignalP"/>
    </source>
</evidence>
<dbReference type="PIRSF" id="PIRSF002721">
    <property type="entry name" value="Surface_antigen_Rickettsia"/>
    <property type="match status" value="1"/>
</dbReference>
<dbReference type="PANTHER" id="PTHR35603">
    <property type="match status" value="1"/>
</dbReference>
<dbReference type="InterPro" id="IPR051407">
    <property type="entry name" value="Bact_OM_lipoprot/Surf_antigen"/>
</dbReference>
<reference evidence="7" key="1">
    <citation type="submission" date="2016-10" db="EMBL/GenBank/DDBJ databases">
        <authorList>
            <person name="Varghese N."/>
            <person name="Submissions S."/>
        </authorList>
    </citation>
    <scope>NUCLEOTIDE SEQUENCE [LARGE SCALE GENOMIC DNA]</scope>
    <source>
        <strain evidence="7">DSM 1565</strain>
    </source>
</reference>
<dbReference type="Proteomes" id="UP000199423">
    <property type="component" value="Unassembled WGS sequence"/>
</dbReference>
<dbReference type="EMBL" id="FPCH01000005">
    <property type="protein sequence ID" value="SFV39177.1"/>
    <property type="molecule type" value="Genomic_DNA"/>
</dbReference>
<evidence type="ECO:0000259" key="5">
    <source>
        <dbReference type="Pfam" id="PF16998"/>
    </source>
</evidence>
<evidence type="ECO:0000256" key="2">
    <source>
        <dbReference type="ARBA" id="ARBA00023136"/>
    </source>
</evidence>
<evidence type="ECO:0000313" key="7">
    <source>
        <dbReference type="Proteomes" id="UP000199423"/>
    </source>
</evidence>
<feature type="domain" description="Surface antigen" evidence="5">
    <location>
        <begin position="62"/>
        <end position="160"/>
    </location>
</feature>
<accession>A0A1I7NWY3</accession>
<dbReference type="InterPro" id="IPR032635">
    <property type="entry name" value="Anti_2"/>
</dbReference>
<protein>
    <submittedName>
        <fullName evidence="6">Surface antigen</fullName>
    </submittedName>
</protein>